<dbReference type="SUPFAM" id="SSF57850">
    <property type="entry name" value="RING/U-box"/>
    <property type="match status" value="3"/>
</dbReference>
<evidence type="ECO:0000256" key="5">
    <source>
        <dbReference type="ARBA" id="ARBA00022737"/>
    </source>
</evidence>
<dbReference type="SMART" id="SM00647">
    <property type="entry name" value="IBR"/>
    <property type="match status" value="2"/>
</dbReference>
<feature type="compositionally biased region" description="Acidic residues" evidence="9">
    <location>
        <begin position="1"/>
        <end position="32"/>
    </location>
</feature>
<dbReference type="Pfam" id="PF22191">
    <property type="entry name" value="IBR_1"/>
    <property type="match status" value="1"/>
</dbReference>
<feature type="region of interest" description="Disordered" evidence="9">
    <location>
        <begin position="1"/>
        <end position="34"/>
    </location>
</feature>
<dbReference type="GO" id="GO:0061630">
    <property type="term" value="F:ubiquitin protein ligase activity"/>
    <property type="evidence" value="ECO:0007669"/>
    <property type="project" value="UniProtKB-EC"/>
</dbReference>
<dbReference type="Gene3D" id="3.30.40.10">
    <property type="entry name" value="Zinc/RING finger domain, C3HC4 (zinc finger)"/>
    <property type="match status" value="1"/>
</dbReference>
<keyword evidence="12" id="KW-1185">Reference proteome</keyword>
<keyword evidence="3" id="KW-0808">Transferase</keyword>
<dbReference type="STRING" id="312017.I7M3Z1"/>
<dbReference type="KEGG" id="tet:TTHERM_00238990"/>
<proteinExistence type="predicted"/>
<dbReference type="PROSITE" id="PS51873">
    <property type="entry name" value="TRIAD"/>
    <property type="match status" value="1"/>
</dbReference>
<dbReference type="PANTHER" id="PTHR11685">
    <property type="entry name" value="RBR FAMILY RING FINGER AND IBR DOMAIN-CONTAINING"/>
    <property type="match status" value="1"/>
</dbReference>
<dbReference type="InterPro" id="IPR002867">
    <property type="entry name" value="IBR_dom"/>
</dbReference>
<dbReference type="GO" id="GO:0016567">
    <property type="term" value="P:protein ubiquitination"/>
    <property type="evidence" value="ECO:0007669"/>
    <property type="project" value="InterPro"/>
</dbReference>
<evidence type="ECO:0000256" key="3">
    <source>
        <dbReference type="ARBA" id="ARBA00022679"/>
    </source>
</evidence>
<organism evidence="11 12">
    <name type="scientific">Tetrahymena thermophila (strain SB210)</name>
    <dbReference type="NCBI Taxonomy" id="312017"/>
    <lineage>
        <taxon>Eukaryota</taxon>
        <taxon>Sar</taxon>
        <taxon>Alveolata</taxon>
        <taxon>Ciliophora</taxon>
        <taxon>Intramacronucleata</taxon>
        <taxon>Oligohymenophorea</taxon>
        <taxon>Hymenostomatida</taxon>
        <taxon>Tetrahymenina</taxon>
        <taxon>Tetrahymenidae</taxon>
        <taxon>Tetrahymena</taxon>
    </lineage>
</organism>
<evidence type="ECO:0000256" key="6">
    <source>
        <dbReference type="ARBA" id="ARBA00022771"/>
    </source>
</evidence>
<dbReference type="RefSeq" id="XP_001024824.1">
    <property type="nucleotide sequence ID" value="XM_001024824.3"/>
</dbReference>
<dbReference type="AlphaFoldDB" id="I7M3Z1"/>
<evidence type="ECO:0000256" key="7">
    <source>
        <dbReference type="ARBA" id="ARBA00022786"/>
    </source>
</evidence>
<keyword evidence="7" id="KW-0833">Ubl conjugation pathway</keyword>
<keyword evidence="6" id="KW-0863">Zinc-finger</keyword>
<accession>I7M3Z1</accession>
<dbReference type="InParanoid" id="I7M3Z1"/>
<keyword evidence="4" id="KW-0479">Metal-binding</keyword>
<evidence type="ECO:0000259" key="10">
    <source>
        <dbReference type="PROSITE" id="PS51873"/>
    </source>
</evidence>
<dbReference type="EMBL" id="GG662443">
    <property type="protein sequence ID" value="EAS04579.1"/>
    <property type="molecule type" value="Genomic_DNA"/>
</dbReference>
<dbReference type="GO" id="GO:0008270">
    <property type="term" value="F:zinc ion binding"/>
    <property type="evidence" value="ECO:0007669"/>
    <property type="project" value="UniProtKB-KW"/>
</dbReference>
<dbReference type="InterPro" id="IPR031127">
    <property type="entry name" value="E3_UB_ligase_RBR"/>
</dbReference>
<dbReference type="OrthoDB" id="286011at2759"/>
<keyword evidence="8" id="KW-0862">Zinc</keyword>
<dbReference type="Gene3D" id="1.20.120.1750">
    <property type="match status" value="1"/>
</dbReference>
<sequence>MSDEEGYYDDEGYDDQEYYDEEEYQHDEMDEQSDLHLKMTQKKSSKKYKSGEDTQECTLTKGLSAKWESKRFKNEEGQAFILQSEIFDQMMIKIKEEVVELVCMDIDDCILIFHEFGWSMQKLQNKYFPDQEKVFKNLGFDREEKYYEDCRKKGEIKEIFRKGSDELCNLCFCESEVVASCKQGHTFCTDCWKGFIEQKLKEKNPFFRCMMEGCNSYIRHSFIINVLSQDENNSKLKDNYKKFLGMSYVEENKNIQYCPGNNCEYAAEKMDGVSVNQVKCLCGTSFCFKCQQNNHYPCTCKQHREFNEMMGRDDANLLWIIQNAKLCPFCNRAVERSMGCNYIRCSPPCNKSFCYVCEQPWQDDADGTHHKSPHMNCNNYTGAQNADKEKLTDKEKQQKMLEKCSFYVGKFKDCLRSIEVIKKKKNELVQPTRETLCKQLQITFHDSQFLEDGFNILLDSRQTLQWSYAFAYFFTPEQVKSKVLFEDLQMQFAGFCESLAILLSSDFIDYTKEIKNTDFSSIFSPNILTKYQDFKNKISKLSNAIKTNQNSLLESVASGTVYID</sequence>
<protein>
    <recommendedName>
        <fullName evidence="2">RBR-type E3 ubiquitin transferase</fullName>
        <ecNumber evidence="2">2.3.2.31</ecNumber>
    </recommendedName>
</protein>
<evidence type="ECO:0000313" key="11">
    <source>
        <dbReference type="EMBL" id="EAS04579.1"/>
    </source>
</evidence>
<evidence type="ECO:0000313" key="12">
    <source>
        <dbReference type="Proteomes" id="UP000009168"/>
    </source>
</evidence>
<comment type="catalytic activity">
    <reaction evidence="1">
        <text>[E2 ubiquitin-conjugating enzyme]-S-ubiquitinyl-L-cysteine + [acceptor protein]-L-lysine = [E2 ubiquitin-conjugating enzyme]-L-cysteine + [acceptor protein]-N(6)-ubiquitinyl-L-lysine.</text>
        <dbReference type="EC" id="2.3.2.31"/>
    </reaction>
</comment>
<dbReference type="InterPro" id="IPR044066">
    <property type="entry name" value="TRIAD_supradom"/>
</dbReference>
<feature type="domain" description="RING-type" evidence="10">
    <location>
        <begin position="164"/>
        <end position="381"/>
    </location>
</feature>
<dbReference type="eggNOG" id="KOG1815">
    <property type="taxonomic scope" value="Eukaryota"/>
</dbReference>
<dbReference type="OMA" id="FEHACES"/>
<evidence type="ECO:0000256" key="1">
    <source>
        <dbReference type="ARBA" id="ARBA00001798"/>
    </source>
</evidence>
<evidence type="ECO:0000256" key="4">
    <source>
        <dbReference type="ARBA" id="ARBA00022723"/>
    </source>
</evidence>
<keyword evidence="5" id="KW-0677">Repeat</keyword>
<evidence type="ECO:0000256" key="8">
    <source>
        <dbReference type="ARBA" id="ARBA00022833"/>
    </source>
</evidence>
<dbReference type="EC" id="2.3.2.31" evidence="2"/>
<reference evidence="12" key="1">
    <citation type="journal article" date="2006" name="PLoS Biol.">
        <title>Macronuclear genome sequence of the ciliate Tetrahymena thermophila, a model eukaryote.</title>
        <authorList>
            <person name="Eisen J.A."/>
            <person name="Coyne R.S."/>
            <person name="Wu M."/>
            <person name="Wu D."/>
            <person name="Thiagarajan M."/>
            <person name="Wortman J.R."/>
            <person name="Badger J.H."/>
            <person name="Ren Q."/>
            <person name="Amedeo P."/>
            <person name="Jones K.M."/>
            <person name="Tallon L.J."/>
            <person name="Delcher A.L."/>
            <person name="Salzberg S.L."/>
            <person name="Silva J.C."/>
            <person name="Haas B.J."/>
            <person name="Majoros W.H."/>
            <person name="Farzad M."/>
            <person name="Carlton J.M."/>
            <person name="Smith R.K. Jr."/>
            <person name="Garg J."/>
            <person name="Pearlman R.E."/>
            <person name="Karrer K.M."/>
            <person name="Sun L."/>
            <person name="Manning G."/>
            <person name="Elde N.C."/>
            <person name="Turkewitz A.P."/>
            <person name="Asai D.J."/>
            <person name="Wilkes D.E."/>
            <person name="Wang Y."/>
            <person name="Cai H."/>
            <person name="Collins K."/>
            <person name="Stewart B.A."/>
            <person name="Lee S.R."/>
            <person name="Wilamowska K."/>
            <person name="Weinberg Z."/>
            <person name="Ruzzo W.L."/>
            <person name="Wloga D."/>
            <person name="Gaertig J."/>
            <person name="Frankel J."/>
            <person name="Tsao C.-C."/>
            <person name="Gorovsky M.A."/>
            <person name="Keeling P.J."/>
            <person name="Waller R.F."/>
            <person name="Patron N.J."/>
            <person name="Cherry J.M."/>
            <person name="Stover N.A."/>
            <person name="Krieger C.J."/>
            <person name="del Toro C."/>
            <person name="Ryder H.F."/>
            <person name="Williamson S.C."/>
            <person name="Barbeau R.A."/>
            <person name="Hamilton E.P."/>
            <person name="Orias E."/>
        </authorList>
    </citation>
    <scope>NUCLEOTIDE SEQUENCE [LARGE SCALE GENOMIC DNA]</scope>
    <source>
        <strain evidence="12">SB210</strain>
    </source>
</reference>
<gene>
    <name evidence="11" type="ORF">TTHERM_00238990</name>
</gene>
<dbReference type="HOGENOM" id="CLU_009823_3_1_1"/>
<dbReference type="GeneID" id="7829927"/>
<evidence type="ECO:0000256" key="2">
    <source>
        <dbReference type="ARBA" id="ARBA00012251"/>
    </source>
</evidence>
<dbReference type="InterPro" id="IPR013083">
    <property type="entry name" value="Znf_RING/FYVE/PHD"/>
</dbReference>
<dbReference type="Pfam" id="PF01485">
    <property type="entry name" value="IBR"/>
    <property type="match status" value="1"/>
</dbReference>
<dbReference type="Proteomes" id="UP000009168">
    <property type="component" value="Unassembled WGS sequence"/>
</dbReference>
<evidence type="ECO:0000256" key="9">
    <source>
        <dbReference type="SAM" id="MobiDB-lite"/>
    </source>
</evidence>
<name>I7M3Z1_TETTS</name>